<keyword evidence="1" id="KW-0547">Nucleotide-binding</keyword>
<dbReference type="InterPro" id="IPR027417">
    <property type="entry name" value="P-loop_NTPase"/>
</dbReference>
<sequence length="112" mass="12119">MKTADRLGNKLAKTGLLDLPLTGAVEEKDREPGIRVETIHQVKGESIGTVLYVTKKPNVDALLAGTLTEEGRIGYVAVTRARNLFWLTVPHTCLKALRPNLIAAGFEEGPAL</sequence>
<dbReference type="InterPro" id="IPR014017">
    <property type="entry name" value="DNA_helicase_UvrD-like_C"/>
</dbReference>
<dbReference type="Gene3D" id="3.40.50.300">
    <property type="entry name" value="P-loop containing nucleotide triphosphate hydrolases"/>
    <property type="match status" value="1"/>
</dbReference>
<protein>
    <recommendedName>
        <fullName evidence="5">UvrD-like helicase C-terminal domain-containing protein</fullName>
    </recommendedName>
</protein>
<proteinExistence type="predicted"/>
<evidence type="ECO:0000256" key="1">
    <source>
        <dbReference type="ARBA" id="ARBA00022741"/>
    </source>
</evidence>
<evidence type="ECO:0000313" key="6">
    <source>
        <dbReference type="EMBL" id="QHF05849.1"/>
    </source>
</evidence>
<organism evidence="6 7">
    <name type="scientific">Pseudomonas asturiensis</name>
    <dbReference type="NCBI Taxonomy" id="1190415"/>
    <lineage>
        <taxon>Bacteria</taxon>
        <taxon>Pseudomonadati</taxon>
        <taxon>Pseudomonadota</taxon>
        <taxon>Gammaproteobacteria</taxon>
        <taxon>Pseudomonadales</taxon>
        <taxon>Pseudomonadaceae</taxon>
        <taxon>Pseudomonas</taxon>
    </lineage>
</organism>
<evidence type="ECO:0000259" key="5">
    <source>
        <dbReference type="Pfam" id="PF13361"/>
    </source>
</evidence>
<keyword evidence="3" id="KW-0347">Helicase</keyword>
<evidence type="ECO:0000256" key="4">
    <source>
        <dbReference type="ARBA" id="ARBA00022840"/>
    </source>
</evidence>
<feature type="domain" description="UvrD-like helicase C-terminal" evidence="5">
    <location>
        <begin position="28"/>
        <end position="89"/>
    </location>
</feature>
<accession>A0ABX6HKR9</accession>
<dbReference type="SUPFAM" id="SSF52540">
    <property type="entry name" value="P-loop containing nucleoside triphosphate hydrolases"/>
    <property type="match status" value="1"/>
</dbReference>
<evidence type="ECO:0000256" key="3">
    <source>
        <dbReference type="ARBA" id="ARBA00022806"/>
    </source>
</evidence>
<gene>
    <name evidence="6" type="ORF">N015_18785</name>
</gene>
<name>A0ABX6HKR9_9PSED</name>
<evidence type="ECO:0000313" key="7">
    <source>
        <dbReference type="Proteomes" id="UP000464644"/>
    </source>
</evidence>
<dbReference type="Pfam" id="PF13361">
    <property type="entry name" value="UvrD_C"/>
    <property type="match status" value="1"/>
</dbReference>
<keyword evidence="2" id="KW-0378">Hydrolase</keyword>
<dbReference type="Proteomes" id="UP000464644">
    <property type="component" value="Chromosome"/>
</dbReference>
<dbReference type="EMBL" id="CP047265">
    <property type="protein sequence ID" value="QHF05849.1"/>
    <property type="molecule type" value="Genomic_DNA"/>
</dbReference>
<keyword evidence="4" id="KW-0067">ATP-binding</keyword>
<evidence type="ECO:0000256" key="2">
    <source>
        <dbReference type="ARBA" id="ARBA00022801"/>
    </source>
</evidence>
<keyword evidence="7" id="KW-1185">Reference proteome</keyword>
<reference evidence="6 7" key="1">
    <citation type="journal article" date="2014" name="Genome Announc.">
        <title>Draft Genome Sequences of a Phylogenetically Diverse Suite of Pseudomonas syringae Strains from Multiple Source Populations.</title>
        <authorList>
            <person name="Baltrus D.A."/>
            <person name="Yourstone S."/>
            <person name="Lind A."/>
            <person name="Guilbaud C."/>
            <person name="Sands D.C."/>
            <person name="Jones C.D."/>
            <person name="Morris C.E."/>
            <person name="Dangl J.L."/>
        </authorList>
    </citation>
    <scope>NUCLEOTIDE SEQUENCE [LARGE SCALE GENOMIC DNA]</scope>
    <source>
        <strain evidence="6 7">CC1524</strain>
    </source>
</reference>